<accession>A0A840CYN2</accession>
<evidence type="ECO:0000313" key="2">
    <source>
        <dbReference type="Proteomes" id="UP000560658"/>
    </source>
</evidence>
<evidence type="ECO:0000313" key="1">
    <source>
        <dbReference type="EMBL" id="MBB4044970.1"/>
    </source>
</evidence>
<comment type="caution">
    <text evidence="1">The sequence shown here is derived from an EMBL/GenBank/DDBJ whole genome shotgun (WGS) entry which is preliminary data.</text>
</comment>
<dbReference type="AlphaFoldDB" id="A0A840CYN2"/>
<dbReference type="EMBL" id="JACIER010000011">
    <property type="protein sequence ID" value="MBB4044970.1"/>
    <property type="molecule type" value="Genomic_DNA"/>
</dbReference>
<proteinExistence type="predicted"/>
<dbReference type="Proteomes" id="UP000560658">
    <property type="component" value="Unassembled WGS sequence"/>
</dbReference>
<reference evidence="1" key="1">
    <citation type="submission" date="2020-08" db="EMBL/GenBank/DDBJ databases">
        <title>Genomic Encyclopedia of Type Strains, Phase IV (KMG-IV): sequencing the most valuable type-strain genomes for metagenomic binning, comparative biology and taxonomic classification.</title>
        <authorList>
            <person name="Goeker M."/>
        </authorList>
    </citation>
    <scope>NUCLEOTIDE SEQUENCE [LARGE SCALE GENOMIC DNA]</scope>
    <source>
        <strain evidence="1">DSM 105720</strain>
    </source>
</reference>
<gene>
    <name evidence="1" type="ORF">GGR06_002772</name>
</gene>
<keyword evidence="2" id="KW-1185">Reference proteome</keyword>
<sequence length="50" mass="6105">MESGEVPTLVEHLFLLCYFLLSYRSRFVRYSVFCQNPVWNIDSIWYKLLK</sequence>
<organism evidence="1 2">
    <name type="scientific">Bacteroides reticulotermitis</name>
    <dbReference type="NCBI Taxonomy" id="1133319"/>
    <lineage>
        <taxon>Bacteria</taxon>
        <taxon>Pseudomonadati</taxon>
        <taxon>Bacteroidota</taxon>
        <taxon>Bacteroidia</taxon>
        <taxon>Bacteroidales</taxon>
        <taxon>Bacteroidaceae</taxon>
        <taxon>Bacteroides</taxon>
    </lineage>
</organism>
<protein>
    <submittedName>
        <fullName evidence="1">Uncharacterized protein</fullName>
    </submittedName>
</protein>
<name>A0A840CYN2_9BACE</name>